<proteinExistence type="predicted"/>
<dbReference type="Proteomes" id="UP000054270">
    <property type="component" value="Unassembled WGS sequence"/>
</dbReference>
<dbReference type="OrthoDB" id="3261436at2759"/>
<evidence type="ECO:0000313" key="3">
    <source>
        <dbReference type="EMBL" id="KJA14919.1"/>
    </source>
</evidence>
<dbReference type="Pfam" id="PF18803">
    <property type="entry name" value="CxC2"/>
    <property type="match status" value="1"/>
</dbReference>
<dbReference type="PANTHER" id="PTHR33096:SF1">
    <property type="entry name" value="CXC1-LIKE CYSTEINE CLUSTER ASSOCIATED WITH KDZ TRANSPOSASES DOMAIN-CONTAINING PROTEIN"/>
    <property type="match status" value="1"/>
</dbReference>
<name>A0A0D2N714_HYPSF</name>
<dbReference type="EMBL" id="KN817661">
    <property type="protein sequence ID" value="KJA14919.1"/>
    <property type="molecule type" value="Genomic_DNA"/>
</dbReference>
<feature type="domain" description="CxC2-like cysteine cluster KDZ transposase-associated" evidence="2">
    <location>
        <begin position="86"/>
        <end position="194"/>
    </location>
</feature>
<dbReference type="Pfam" id="PF18758">
    <property type="entry name" value="KDZ"/>
    <property type="match status" value="1"/>
</dbReference>
<keyword evidence="4" id="KW-1185">Reference proteome</keyword>
<dbReference type="InterPro" id="IPR040521">
    <property type="entry name" value="KDZ"/>
</dbReference>
<dbReference type="AlphaFoldDB" id="A0A0D2N714"/>
<protein>
    <recommendedName>
        <fullName evidence="2">CxC2-like cysteine cluster KDZ transposase-associated domain-containing protein</fullName>
    </recommendedName>
</protein>
<reference evidence="4" key="1">
    <citation type="submission" date="2014-04" db="EMBL/GenBank/DDBJ databases">
        <title>Evolutionary Origins and Diversification of the Mycorrhizal Mutualists.</title>
        <authorList>
            <consortium name="DOE Joint Genome Institute"/>
            <consortium name="Mycorrhizal Genomics Consortium"/>
            <person name="Kohler A."/>
            <person name="Kuo A."/>
            <person name="Nagy L.G."/>
            <person name="Floudas D."/>
            <person name="Copeland A."/>
            <person name="Barry K.W."/>
            <person name="Cichocki N."/>
            <person name="Veneault-Fourrey C."/>
            <person name="LaButti K."/>
            <person name="Lindquist E.A."/>
            <person name="Lipzen A."/>
            <person name="Lundell T."/>
            <person name="Morin E."/>
            <person name="Murat C."/>
            <person name="Riley R."/>
            <person name="Ohm R."/>
            <person name="Sun H."/>
            <person name="Tunlid A."/>
            <person name="Henrissat B."/>
            <person name="Grigoriev I.V."/>
            <person name="Hibbett D.S."/>
            <person name="Martin F."/>
        </authorList>
    </citation>
    <scope>NUCLEOTIDE SEQUENCE [LARGE SCALE GENOMIC DNA]</scope>
    <source>
        <strain evidence="4">FD-334 SS-4</strain>
    </source>
</reference>
<dbReference type="InterPro" id="IPR041457">
    <property type="entry name" value="CxC2_KDZ-assoc"/>
</dbReference>
<feature type="non-terminal residue" evidence="3">
    <location>
        <position position="1"/>
    </location>
</feature>
<dbReference type="STRING" id="945553.A0A0D2N714"/>
<gene>
    <name evidence="3" type="ORF">HYPSUDRAFT_96017</name>
</gene>
<dbReference type="PANTHER" id="PTHR33096">
    <property type="entry name" value="CXC2 DOMAIN-CONTAINING PROTEIN"/>
    <property type="match status" value="1"/>
</dbReference>
<organism evidence="3 4">
    <name type="scientific">Hypholoma sublateritium (strain FD-334 SS-4)</name>
    <dbReference type="NCBI Taxonomy" id="945553"/>
    <lineage>
        <taxon>Eukaryota</taxon>
        <taxon>Fungi</taxon>
        <taxon>Dikarya</taxon>
        <taxon>Basidiomycota</taxon>
        <taxon>Agaricomycotina</taxon>
        <taxon>Agaricomycetes</taxon>
        <taxon>Agaricomycetidae</taxon>
        <taxon>Agaricales</taxon>
        <taxon>Agaricineae</taxon>
        <taxon>Strophariaceae</taxon>
        <taxon>Hypholoma</taxon>
    </lineage>
</organism>
<evidence type="ECO:0000259" key="2">
    <source>
        <dbReference type="Pfam" id="PF18803"/>
    </source>
</evidence>
<evidence type="ECO:0000313" key="4">
    <source>
        <dbReference type="Proteomes" id="UP000054270"/>
    </source>
</evidence>
<dbReference type="OMA" id="INTWREY"/>
<evidence type="ECO:0000256" key="1">
    <source>
        <dbReference type="SAM" id="MobiDB-lite"/>
    </source>
</evidence>
<feature type="non-terminal residue" evidence="3">
    <location>
        <position position="874"/>
    </location>
</feature>
<feature type="region of interest" description="Disordered" evidence="1">
    <location>
        <begin position="462"/>
        <end position="484"/>
    </location>
</feature>
<accession>A0A0D2N714</accession>
<sequence>DEPLRNFVPQADIFLEEIISLESRGLWVDSENCCAFCQIPESGVYQCVDCWERCMCCANCVLQAHRNLFLHRIQKWNGIYFEKVTLKDMGLRMQLGHAHGEGCVNPTQCPSDDFLIIHSNGMHEVGLNFCGCGKESQLHTVQLLRARLFPATIANPKTAATMEVLDMFSILSYESKMSAFQFYYSLSRLTDNTGIHEPRDRYPAFLRVVHEWRHLMMLKRAGRGHDVSGVAGTKEGECAVICPACPQPGKNMSANWKDRPQHLRYLDTLFISIDANFRLKRKNVSNHQADPGLSHGWSYFIEETAYRDHIKNFISEVEPKSTCSRHDAVNLSSTKPGQGHAATGVGAVVCARHDFKRPTAVAQLQRGERYCNMDYIFYQTMKNTQLETFVISYDIVCQWSVNLRQRMKNYIEPDPAAASEFFLYRHGAKTTFLVPKFHLPAHISKCRTQFSFNLTKNVGRTEGEAPERGWVGPNALAPSTKEMGPGSCRDTLDFHFGDANHKKVIGLGASLLRKIMAASREMAEHTIGHQQLEGTISPENIAEWTAAVEAWEEDTSQPNPFAVNSTGPTVAAVMRQLAEEERKQLEAGRDMSLDDTVTPSVLIATGITLENEQRAYKTMCSQLWEHSLDRQHTKLLLRGNTLIRKIEAWSKYQVLYMPCVSRLKENALRNFDHSVELKAHEIPLWLPSQIRSQIHVPEHYRRLEFDLRIPQASEALDELRAQLQVRAHLYKVKDRFTRGQAANTRARGVLDGIQKKIDQYALEYRTAYGALCCLGPLLRETEWRNIYLTLHNEDIRDLSEGKTNQSEGRREISWIWRTTSLDQIDKPEEGVRVEWAKSRARAHRFTEEVLLLTEEMLRVPTFLKWKANDWKAKA</sequence>